<reference evidence="1 2" key="1">
    <citation type="submission" date="2021-05" db="EMBL/GenBank/DDBJ databases">
        <title>Kineosporia and Streptomyces sp. nov. two new marine actinobacteria isolated from Coral.</title>
        <authorList>
            <person name="Buangrab K."/>
            <person name="Sutthacheep M."/>
            <person name="Yeemin T."/>
            <person name="Harunari E."/>
            <person name="Igarashi Y."/>
            <person name="Kanchanasin P."/>
            <person name="Tanasupawat S."/>
            <person name="Phongsopitanun W."/>
        </authorList>
    </citation>
    <scope>NUCLEOTIDE SEQUENCE [LARGE SCALE GENOMIC DNA]</scope>
    <source>
        <strain evidence="1 2">J2-2</strain>
    </source>
</reference>
<sequence>MPAEKLPRSFAVAVKLMADYALLGDRMAQARELAAAELKDAGMSAEDISQLFKRALEERTELSPRHLEQIGVSRATINNAIRAHRIRTGDA</sequence>
<accession>A0ABS5TL88</accession>
<comment type="caution">
    <text evidence="1">The sequence shown here is derived from an EMBL/GenBank/DDBJ whole genome shotgun (WGS) entry which is preliminary data.</text>
</comment>
<keyword evidence="2" id="KW-1185">Reference proteome</keyword>
<organism evidence="1 2">
    <name type="scientific">Kineosporia corallincola</name>
    <dbReference type="NCBI Taxonomy" id="2835133"/>
    <lineage>
        <taxon>Bacteria</taxon>
        <taxon>Bacillati</taxon>
        <taxon>Actinomycetota</taxon>
        <taxon>Actinomycetes</taxon>
        <taxon>Kineosporiales</taxon>
        <taxon>Kineosporiaceae</taxon>
        <taxon>Kineosporia</taxon>
    </lineage>
</organism>
<protein>
    <submittedName>
        <fullName evidence="1">Uncharacterized protein</fullName>
    </submittedName>
</protein>
<dbReference type="RefSeq" id="WP_214158146.1">
    <property type="nucleotide sequence ID" value="NZ_JAHBAY010000010.1"/>
</dbReference>
<dbReference type="Proteomes" id="UP001197247">
    <property type="component" value="Unassembled WGS sequence"/>
</dbReference>
<name>A0ABS5TL88_9ACTN</name>
<gene>
    <name evidence="1" type="ORF">KIH74_22735</name>
</gene>
<evidence type="ECO:0000313" key="2">
    <source>
        <dbReference type="Proteomes" id="UP001197247"/>
    </source>
</evidence>
<dbReference type="EMBL" id="JAHBAY010000010">
    <property type="protein sequence ID" value="MBT0771775.1"/>
    <property type="molecule type" value="Genomic_DNA"/>
</dbReference>
<proteinExistence type="predicted"/>
<evidence type="ECO:0000313" key="1">
    <source>
        <dbReference type="EMBL" id="MBT0771775.1"/>
    </source>
</evidence>